<dbReference type="AlphaFoldDB" id="A0A833L1P8"/>
<organism evidence="1 2">
    <name type="scientific">Candidatus Saganbacteria bacterium</name>
    <dbReference type="NCBI Taxonomy" id="2575572"/>
    <lineage>
        <taxon>Bacteria</taxon>
        <taxon>Bacillati</taxon>
        <taxon>Saganbacteria</taxon>
    </lineage>
</organism>
<reference evidence="1 2" key="1">
    <citation type="submission" date="2019-12" db="EMBL/GenBank/DDBJ databases">
        <authorList>
            <person name="Wolfe R."/>
            <person name="Danczak R."/>
            <person name="Wilkins M."/>
        </authorList>
    </citation>
    <scope>NUCLEOTIDE SEQUENCE [LARGE SCALE GENOMIC DNA]</scope>
    <source>
        <strain evidence="1">X2_MaxBin.013</strain>
    </source>
</reference>
<evidence type="ECO:0000313" key="2">
    <source>
        <dbReference type="Proteomes" id="UP000488506"/>
    </source>
</evidence>
<name>A0A833L1P8_UNCSA</name>
<comment type="caution">
    <text evidence="1">The sequence shown here is derived from an EMBL/GenBank/DDBJ whole genome shotgun (WGS) entry which is preliminary data.</text>
</comment>
<protein>
    <submittedName>
        <fullName evidence="1">Uncharacterized protein</fullName>
    </submittedName>
</protein>
<accession>A0A833L1P8</accession>
<sequence>MEQKVIESTSQPIEILPYMLGKRKLKNKEASKIDIFEKGLQNEIKKTDTINSAITKIVRMALACEYGAALAKSKGADQMINAIVAGILSDQDLRKQALFIIDRFAA</sequence>
<dbReference type="Proteomes" id="UP000488506">
    <property type="component" value="Unassembled WGS sequence"/>
</dbReference>
<dbReference type="EMBL" id="WPAF01000007">
    <property type="protein sequence ID" value="KAF0134578.1"/>
    <property type="molecule type" value="Genomic_DNA"/>
</dbReference>
<evidence type="ECO:0000313" key="1">
    <source>
        <dbReference type="EMBL" id="KAF0134578.1"/>
    </source>
</evidence>
<gene>
    <name evidence="1" type="ORF">FD145_596</name>
</gene>
<proteinExistence type="predicted"/>